<dbReference type="Proteomes" id="UP001207468">
    <property type="component" value="Unassembled WGS sequence"/>
</dbReference>
<organism evidence="1 2">
    <name type="scientific">Russula earlei</name>
    <dbReference type="NCBI Taxonomy" id="71964"/>
    <lineage>
        <taxon>Eukaryota</taxon>
        <taxon>Fungi</taxon>
        <taxon>Dikarya</taxon>
        <taxon>Basidiomycota</taxon>
        <taxon>Agaricomycotina</taxon>
        <taxon>Agaricomycetes</taxon>
        <taxon>Russulales</taxon>
        <taxon>Russulaceae</taxon>
        <taxon>Russula</taxon>
    </lineage>
</organism>
<accession>A0ACC0TX37</accession>
<protein>
    <submittedName>
        <fullName evidence="1">Uncharacterized protein</fullName>
    </submittedName>
</protein>
<evidence type="ECO:0000313" key="2">
    <source>
        <dbReference type="Proteomes" id="UP001207468"/>
    </source>
</evidence>
<dbReference type="EMBL" id="JAGFNK010000402">
    <property type="protein sequence ID" value="KAI9450911.1"/>
    <property type="molecule type" value="Genomic_DNA"/>
</dbReference>
<comment type="caution">
    <text evidence="1">The sequence shown here is derived from an EMBL/GenBank/DDBJ whole genome shotgun (WGS) entry which is preliminary data.</text>
</comment>
<name>A0ACC0TX37_9AGAM</name>
<keyword evidence="2" id="KW-1185">Reference proteome</keyword>
<evidence type="ECO:0000313" key="1">
    <source>
        <dbReference type="EMBL" id="KAI9450911.1"/>
    </source>
</evidence>
<proteinExistence type="predicted"/>
<reference evidence="1" key="1">
    <citation type="submission" date="2021-03" db="EMBL/GenBank/DDBJ databases">
        <title>Evolutionary priming and transition to the ectomycorrhizal habit in an iconic lineage of mushroom-forming fungi: is preadaptation a requirement?</title>
        <authorList>
            <consortium name="DOE Joint Genome Institute"/>
            <person name="Looney B.P."/>
            <person name="Miyauchi S."/>
            <person name="Morin E."/>
            <person name="Drula E."/>
            <person name="Courty P.E."/>
            <person name="Chicoki N."/>
            <person name="Fauchery L."/>
            <person name="Kohler A."/>
            <person name="Kuo A."/>
            <person name="LaButti K."/>
            <person name="Pangilinan J."/>
            <person name="Lipzen A."/>
            <person name="Riley R."/>
            <person name="Andreopoulos W."/>
            <person name="He G."/>
            <person name="Johnson J."/>
            <person name="Barry K.W."/>
            <person name="Grigoriev I.V."/>
            <person name="Nagy L."/>
            <person name="Hibbett D."/>
            <person name="Henrissat B."/>
            <person name="Matheny P.B."/>
            <person name="Labbe J."/>
            <person name="Martin A.F."/>
        </authorList>
    </citation>
    <scope>NUCLEOTIDE SEQUENCE</scope>
    <source>
        <strain evidence="1">BPL698</strain>
    </source>
</reference>
<gene>
    <name evidence="1" type="ORF">F5148DRAFT_1335169</name>
</gene>
<sequence>MKYTIFTFTVLFAGMRCWAQTPAAQDSLLPSATLDNCVQYAVKHQPLIQQSLIDETTTDLNIQNKLADWYPQVNLNYNLQHNFQLQKTVFNGTLIPIGVNNTSTAAFTATQNIFNRDVLLASQTKGVVRNQARQTTSSNKIDVAANVSKAFYDVLATTEQIKVNNEDIVRLERSLRDAQNQYNAGVADKTDYKRATITLNNARATRKSNGALLKAKLEYLKSLMGYPVDGELKVVYDSLQMEKEVTLDTLQNADYTQRIEFSLLQTQKKLYEANLKYQKWAYIPSVSANGAYNLNYLNNDFGKLYGDNYPNSYVGLTVAFPIFQGGKRKYNTEVAEWQVRRTNLDIISLKNAVNAQYAQALAYYKSNFANYTALKDNLNLAREVYDIIQLQYRSGVKTYLEVITAETDLRTAQINYYNALYELLSSKQQPKQGPPPAVPVTVTDVVASDAVYYDEYPGTLTPLNQVNITAQKLYSIDAQIYDANYQNAIASQQVQEANLQQVDNADAALEAAKKQVAAAKATVNSVQTNVRYTTIYSPFDGVIGISQVKPGTAVVAGQTQLNVVSTDNPIAVDFAVDQSEVYRFSQLQQKGMSAKDSTFSIAFGTDVYPYHGYVSLLDRAVDPQTGTIKTRLVFPNDKNILKAGMNATVKVLNSASKKALLIPYKAVTEQLGEFFVYVVGDSSKVSQHKVALGQQIGTNVIVKTGVKDGDKVVVQGVQNLKEGSVITTAPPKAPGAAAAGKK</sequence>